<evidence type="ECO:0000256" key="4">
    <source>
        <dbReference type="RuleBase" id="RU361169"/>
    </source>
</evidence>
<dbReference type="Proteomes" id="UP000315908">
    <property type="component" value="Unassembled WGS sequence"/>
</dbReference>
<keyword evidence="2 4" id="KW-0378">Hydrolase</keyword>
<dbReference type="Gene3D" id="2.160.20.10">
    <property type="entry name" value="Single-stranded right-handed beta-helix, Pectin lyase-like"/>
    <property type="match status" value="1"/>
</dbReference>
<dbReference type="PANTHER" id="PTHR31339:SF9">
    <property type="entry name" value="PLASMIN AND FIBRONECTIN-BINDING PROTEIN A"/>
    <property type="match status" value="1"/>
</dbReference>
<evidence type="ECO:0000313" key="6">
    <source>
        <dbReference type="Proteomes" id="UP000315908"/>
    </source>
</evidence>
<dbReference type="EMBL" id="VLKR01000005">
    <property type="protein sequence ID" value="TWI22751.1"/>
    <property type="molecule type" value="Genomic_DNA"/>
</dbReference>
<sequence length="487" mass="55179">MKNKLDIPYGLKKHKPSLRAHEIIINMKYKSIFAFILLSIAFTRLSVAQISKINQDDIKIKAPFEIPVFKVPNFEHCKNYDIRDFGARQGDKESTTTAIAKAIALATTSGGNIIIPPGEWSTKAIHLKSNVNLHVSAGATLLFSGDPKDYLPAVHSSWEGLECYNYSPLIYAYEATNVAITGKGTIKADLTVWEKWFPRPKPHMESIKNLYNWAQEGMPVEQRLMVNDTSNLRPQFIQFNRCQHVRVEDIKIRNSPFWTLHLYLTKDALIRGIDIYAHGHNNDGIDPEMSQNVLIENCVFDQGDDAIALKSGRNPEGWRLKTPTKNIVIRNCEIRDGHQLLAVGSELSGGIENIYVNNCTVLPNEKLMHLLFIKTNERMGGYVKNIYFSKIKAQNVKEGILGIDTDVLYQWRNLVPTKVKKLTPITNVYLSHIKAEVGQFVSKINGNPELPIQTIRLKDVHLKKTTSTAIQNKYVNDFSYTNSDKSE</sequence>
<comment type="caution">
    <text evidence="5">The sequence shown here is derived from an EMBL/GenBank/DDBJ whole genome shotgun (WGS) entry which is preliminary data.</text>
</comment>
<dbReference type="SUPFAM" id="SSF51126">
    <property type="entry name" value="Pectin lyase-like"/>
    <property type="match status" value="1"/>
</dbReference>
<evidence type="ECO:0000256" key="3">
    <source>
        <dbReference type="ARBA" id="ARBA00023295"/>
    </source>
</evidence>
<dbReference type="GO" id="GO:0004650">
    <property type="term" value="F:polygalacturonase activity"/>
    <property type="evidence" value="ECO:0007669"/>
    <property type="project" value="InterPro"/>
</dbReference>
<evidence type="ECO:0000256" key="1">
    <source>
        <dbReference type="ARBA" id="ARBA00008834"/>
    </source>
</evidence>
<dbReference type="InterPro" id="IPR051801">
    <property type="entry name" value="GH28_Enzymes"/>
</dbReference>
<accession>A0A562MT32</accession>
<dbReference type="SMART" id="SM00710">
    <property type="entry name" value="PbH1"/>
    <property type="match status" value="3"/>
</dbReference>
<organism evidence="5 6">
    <name type="scientific">Sphingobacterium siyangense</name>
    <dbReference type="NCBI Taxonomy" id="459529"/>
    <lineage>
        <taxon>Bacteria</taxon>
        <taxon>Pseudomonadati</taxon>
        <taxon>Bacteroidota</taxon>
        <taxon>Sphingobacteriia</taxon>
        <taxon>Sphingobacteriales</taxon>
        <taxon>Sphingobacteriaceae</taxon>
        <taxon>Sphingobacterium</taxon>
    </lineage>
</organism>
<dbReference type="PANTHER" id="PTHR31339">
    <property type="entry name" value="PECTIN LYASE-RELATED"/>
    <property type="match status" value="1"/>
</dbReference>
<dbReference type="Pfam" id="PF00295">
    <property type="entry name" value="Glyco_hydro_28"/>
    <property type="match status" value="1"/>
</dbReference>
<dbReference type="GO" id="GO:0005975">
    <property type="term" value="P:carbohydrate metabolic process"/>
    <property type="evidence" value="ECO:0007669"/>
    <property type="project" value="InterPro"/>
</dbReference>
<proteinExistence type="inferred from homology"/>
<dbReference type="InterPro" id="IPR006626">
    <property type="entry name" value="PbH1"/>
</dbReference>
<dbReference type="InterPro" id="IPR011050">
    <property type="entry name" value="Pectin_lyase_fold/virulence"/>
</dbReference>
<evidence type="ECO:0000256" key="2">
    <source>
        <dbReference type="ARBA" id="ARBA00022801"/>
    </source>
</evidence>
<evidence type="ECO:0000313" key="5">
    <source>
        <dbReference type="EMBL" id="TWI22751.1"/>
    </source>
</evidence>
<dbReference type="InterPro" id="IPR000743">
    <property type="entry name" value="Glyco_hydro_28"/>
</dbReference>
<keyword evidence="3 4" id="KW-0326">Glycosidase</keyword>
<protein>
    <submittedName>
        <fullName evidence="5">Glycosyl hydrolase family 28</fullName>
    </submittedName>
</protein>
<dbReference type="AlphaFoldDB" id="A0A562MT32"/>
<gene>
    <name evidence="5" type="ORF">IQ31_01433</name>
</gene>
<comment type="similarity">
    <text evidence="1 4">Belongs to the glycosyl hydrolase 28 family.</text>
</comment>
<name>A0A562MT32_9SPHI</name>
<reference evidence="5 6" key="1">
    <citation type="journal article" date="2015" name="Stand. Genomic Sci.">
        <title>Genomic Encyclopedia of Bacterial and Archaeal Type Strains, Phase III: the genomes of soil and plant-associated and newly described type strains.</title>
        <authorList>
            <person name="Whitman W.B."/>
            <person name="Woyke T."/>
            <person name="Klenk H.P."/>
            <person name="Zhou Y."/>
            <person name="Lilburn T.G."/>
            <person name="Beck B.J."/>
            <person name="De Vos P."/>
            <person name="Vandamme P."/>
            <person name="Eisen J.A."/>
            <person name="Garrity G."/>
            <person name="Hugenholtz P."/>
            <person name="Kyrpides N.C."/>
        </authorList>
    </citation>
    <scope>NUCLEOTIDE SEQUENCE [LARGE SCALE GENOMIC DNA]</scope>
    <source>
        <strain evidence="5 6">CGMCC 1.6855</strain>
    </source>
</reference>
<dbReference type="InterPro" id="IPR012334">
    <property type="entry name" value="Pectin_lyas_fold"/>
</dbReference>